<evidence type="ECO:0000313" key="2">
    <source>
        <dbReference type="Proteomes" id="UP001055811"/>
    </source>
</evidence>
<dbReference type="EMBL" id="CM042015">
    <property type="protein sequence ID" value="KAI3710837.1"/>
    <property type="molecule type" value="Genomic_DNA"/>
</dbReference>
<reference evidence="1 2" key="2">
    <citation type="journal article" date="2022" name="Mol. Ecol. Resour.">
        <title>The genomes of chicory, endive, great burdock and yacon provide insights into Asteraceae paleo-polyploidization history and plant inulin production.</title>
        <authorList>
            <person name="Fan W."/>
            <person name="Wang S."/>
            <person name="Wang H."/>
            <person name="Wang A."/>
            <person name="Jiang F."/>
            <person name="Liu H."/>
            <person name="Zhao H."/>
            <person name="Xu D."/>
            <person name="Zhang Y."/>
        </authorList>
    </citation>
    <scope>NUCLEOTIDE SEQUENCE [LARGE SCALE GENOMIC DNA]</scope>
    <source>
        <strain evidence="2">cv. Punajuju</strain>
        <tissue evidence="1">Leaves</tissue>
    </source>
</reference>
<proteinExistence type="predicted"/>
<sequence length="126" mass="14187">MESSFWQMLFLSLKNQNSKLGRSHYNSLHSSCHLILLLNDQKHLHHYVPIIILTWRTPETASGVAQSRRTVRKSPADVGDGEVLTDEGQEGARGKVQEPKLLSSILGLLSLLLISSDFKFQSQLDF</sequence>
<reference evidence="2" key="1">
    <citation type="journal article" date="2022" name="Mol. Ecol. Resour.">
        <title>The genomes of chicory, endive, great burdock and yacon provide insights into Asteraceae palaeo-polyploidization history and plant inulin production.</title>
        <authorList>
            <person name="Fan W."/>
            <person name="Wang S."/>
            <person name="Wang H."/>
            <person name="Wang A."/>
            <person name="Jiang F."/>
            <person name="Liu H."/>
            <person name="Zhao H."/>
            <person name="Xu D."/>
            <person name="Zhang Y."/>
        </authorList>
    </citation>
    <scope>NUCLEOTIDE SEQUENCE [LARGE SCALE GENOMIC DNA]</scope>
    <source>
        <strain evidence="2">cv. Punajuju</strain>
    </source>
</reference>
<accession>A0ACB9AL04</accession>
<comment type="caution">
    <text evidence="1">The sequence shown here is derived from an EMBL/GenBank/DDBJ whole genome shotgun (WGS) entry which is preliminary data.</text>
</comment>
<keyword evidence="2" id="KW-1185">Reference proteome</keyword>
<gene>
    <name evidence="1" type="ORF">L2E82_40631</name>
</gene>
<dbReference type="Proteomes" id="UP001055811">
    <property type="component" value="Linkage Group LG07"/>
</dbReference>
<organism evidence="1 2">
    <name type="scientific">Cichorium intybus</name>
    <name type="common">Chicory</name>
    <dbReference type="NCBI Taxonomy" id="13427"/>
    <lineage>
        <taxon>Eukaryota</taxon>
        <taxon>Viridiplantae</taxon>
        <taxon>Streptophyta</taxon>
        <taxon>Embryophyta</taxon>
        <taxon>Tracheophyta</taxon>
        <taxon>Spermatophyta</taxon>
        <taxon>Magnoliopsida</taxon>
        <taxon>eudicotyledons</taxon>
        <taxon>Gunneridae</taxon>
        <taxon>Pentapetalae</taxon>
        <taxon>asterids</taxon>
        <taxon>campanulids</taxon>
        <taxon>Asterales</taxon>
        <taxon>Asteraceae</taxon>
        <taxon>Cichorioideae</taxon>
        <taxon>Cichorieae</taxon>
        <taxon>Cichoriinae</taxon>
        <taxon>Cichorium</taxon>
    </lineage>
</organism>
<name>A0ACB9AL04_CICIN</name>
<evidence type="ECO:0000313" key="1">
    <source>
        <dbReference type="EMBL" id="KAI3710837.1"/>
    </source>
</evidence>
<protein>
    <submittedName>
        <fullName evidence="1">Uncharacterized protein</fullName>
    </submittedName>
</protein>